<dbReference type="Pfam" id="PF07714">
    <property type="entry name" value="PK_Tyr_Ser-Thr"/>
    <property type="match status" value="1"/>
</dbReference>
<name>M2P946_CERS8</name>
<dbReference type="SUPFAM" id="SSF56112">
    <property type="entry name" value="Protein kinase-like (PK-like)"/>
    <property type="match status" value="1"/>
</dbReference>
<feature type="domain" description="Protein kinase" evidence="1">
    <location>
        <begin position="1"/>
        <end position="227"/>
    </location>
</feature>
<gene>
    <name evidence="2" type="ORF">CERSUDRAFT_59378</name>
</gene>
<keyword evidence="3" id="KW-1185">Reference proteome</keyword>
<dbReference type="InterPro" id="IPR008271">
    <property type="entry name" value="Ser/Thr_kinase_AS"/>
</dbReference>
<dbReference type="InterPro" id="IPR000719">
    <property type="entry name" value="Prot_kinase_dom"/>
</dbReference>
<dbReference type="Proteomes" id="UP000016930">
    <property type="component" value="Unassembled WGS sequence"/>
</dbReference>
<dbReference type="Gene3D" id="1.10.510.10">
    <property type="entry name" value="Transferase(Phosphotransferase) domain 1"/>
    <property type="match status" value="1"/>
</dbReference>
<dbReference type="InterPro" id="IPR001245">
    <property type="entry name" value="Ser-Thr/Tyr_kinase_cat_dom"/>
</dbReference>
<dbReference type="SMART" id="SM00220">
    <property type="entry name" value="S_TKc"/>
    <property type="match status" value="1"/>
</dbReference>
<dbReference type="InterPro" id="IPR051681">
    <property type="entry name" value="Ser/Thr_Kinases-Pseudokinases"/>
</dbReference>
<dbReference type="PROSITE" id="PS50011">
    <property type="entry name" value="PROTEIN_KINASE_DOM"/>
    <property type="match status" value="1"/>
</dbReference>
<protein>
    <recommendedName>
        <fullName evidence="1">Protein kinase domain-containing protein</fullName>
    </recommendedName>
</protein>
<dbReference type="PIRSF" id="PIRSF000654">
    <property type="entry name" value="Integrin-linked_kinase"/>
    <property type="match status" value="1"/>
</dbReference>
<dbReference type="OrthoDB" id="2804215at2759"/>
<evidence type="ECO:0000313" key="2">
    <source>
        <dbReference type="EMBL" id="EMD31919.1"/>
    </source>
</evidence>
<reference evidence="2 3" key="1">
    <citation type="journal article" date="2012" name="Proc. Natl. Acad. Sci. U.S.A.">
        <title>Comparative genomics of Ceriporiopsis subvermispora and Phanerochaete chrysosporium provide insight into selective ligninolysis.</title>
        <authorList>
            <person name="Fernandez-Fueyo E."/>
            <person name="Ruiz-Duenas F.J."/>
            <person name="Ferreira P."/>
            <person name="Floudas D."/>
            <person name="Hibbett D.S."/>
            <person name="Canessa P."/>
            <person name="Larrondo L.F."/>
            <person name="James T.Y."/>
            <person name="Seelenfreund D."/>
            <person name="Lobos S."/>
            <person name="Polanco R."/>
            <person name="Tello M."/>
            <person name="Honda Y."/>
            <person name="Watanabe T."/>
            <person name="Watanabe T."/>
            <person name="Ryu J.S."/>
            <person name="Kubicek C.P."/>
            <person name="Schmoll M."/>
            <person name="Gaskell J."/>
            <person name="Hammel K.E."/>
            <person name="St John F.J."/>
            <person name="Vanden Wymelenberg A."/>
            <person name="Sabat G."/>
            <person name="Splinter BonDurant S."/>
            <person name="Syed K."/>
            <person name="Yadav J.S."/>
            <person name="Doddapaneni H."/>
            <person name="Subramanian V."/>
            <person name="Lavin J.L."/>
            <person name="Oguiza J.A."/>
            <person name="Perez G."/>
            <person name="Pisabarro A.G."/>
            <person name="Ramirez L."/>
            <person name="Santoyo F."/>
            <person name="Master E."/>
            <person name="Coutinho P.M."/>
            <person name="Henrissat B."/>
            <person name="Lombard V."/>
            <person name="Magnuson J.K."/>
            <person name="Kuees U."/>
            <person name="Hori C."/>
            <person name="Igarashi K."/>
            <person name="Samejima M."/>
            <person name="Held B.W."/>
            <person name="Barry K.W."/>
            <person name="LaButti K.M."/>
            <person name="Lapidus A."/>
            <person name="Lindquist E.A."/>
            <person name="Lucas S.M."/>
            <person name="Riley R."/>
            <person name="Salamov A.A."/>
            <person name="Hoffmeister D."/>
            <person name="Schwenk D."/>
            <person name="Hadar Y."/>
            <person name="Yarden O."/>
            <person name="de Vries R.P."/>
            <person name="Wiebenga A."/>
            <person name="Stenlid J."/>
            <person name="Eastwood D."/>
            <person name="Grigoriev I.V."/>
            <person name="Berka R.M."/>
            <person name="Blanchette R.A."/>
            <person name="Kersten P."/>
            <person name="Martinez A.T."/>
            <person name="Vicuna R."/>
            <person name="Cullen D."/>
        </authorList>
    </citation>
    <scope>NUCLEOTIDE SEQUENCE [LARGE SCALE GENOMIC DNA]</scope>
    <source>
        <strain evidence="2 3">B</strain>
    </source>
</reference>
<feature type="non-terminal residue" evidence="2">
    <location>
        <position position="1"/>
    </location>
</feature>
<dbReference type="STRING" id="914234.M2P946"/>
<dbReference type="GO" id="GO:0005524">
    <property type="term" value="F:ATP binding"/>
    <property type="evidence" value="ECO:0007669"/>
    <property type="project" value="InterPro"/>
</dbReference>
<dbReference type="PROSITE" id="PS00108">
    <property type="entry name" value="PROTEIN_KINASE_ST"/>
    <property type="match status" value="1"/>
</dbReference>
<evidence type="ECO:0000313" key="3">
    <source>
        <dbReference type="Proteomes" id="UP000016930"/>
    </source>
</evidence>
<evidence type="ECO:0000259" key="1">
    <source>
        <dbReference type="PROSITE" id="PS50011"/>
    </source>
</evidence>
<dbReference type="HOGENOM" id="CLU_000288_7_18_1"/>
<accession>M2P946</accession>
<organism evidence="2 3">
    <name type="scientific">Ceriporiopsis subvermispora (strain B)</name>
    <name type="common">White-rot fungus</name>
    <name type="synonym">Gelatoporia subvermispora</name>
    <dbReference type="NCBI Taxonomy" id="914234"/>
    <lineage>
        <taxon>Eukaryota</taxon>
        <taxon>Fungi</taxon>
        <taxon>Dikarya</taxon>
        <taxon>Basidiomycota</taxon>
        <taxon>Agaricomycotina</taxon>
        <taxon>Agaricomycetes</taxon>
        <taxon>Polyporales</taxon>
        <taxon>Gelatoporiaceae</taxon>
        <taxon>Gelatoporia</taxon>
    </lineage>
</organism>
<dbReference type="GO" id="GO:0004674">
    <property type="term" value="F:protein serine/threonine kinase activity"/>
    <property type="evidence" value="ECO:0007669"/>
    <property type="project" value="TreeGrafter"/>
</dbReference>
<proteinExistence type="predicted"/>
<dbReference type="InterPro" id="IPR011009">
    <property type="entry name" value="Kinase-like_dom_sf"/>
</dbReference>
<dbReference type="PANTHER" id="PTHR44329">
    <property type="entry name" value="SERINE/THREONINE-PROTEIN KINASE TNNI3K-RELATED"/>
    <property type="match status" value="1"/>
</dbReference>
<dbReference type="AlphaFoldDB" id="M2P946"/>
<dbReference type="EMBL" id="KB445814">
    <property type="protein sequence ID" value="EMD31919.1"/>
    <property type="molecule type" value="Genomic_DNA"/>
</dbReference>
<dbReference type="PANTHER" id="PTHR44329:SF214">
    <property type="entry name" value="PROTEIN KINASE DOMAIN-CONTAINING PROTEIN"/>
    <property type="match status" value="1"/>
</dbReference>
<sequence>LYTEAILWKHLKHRNITPFHGVTDLTLPIVGAIVCEWMSLGTVMSYLRLEQPGVSRIESIIDDVAQGLKYLHDNDIAHGDLKGDNILVSRDLVARLADFGLSGLDPVVALPTTSAEGGSVRWMAPELHEPERWELRKSVVTAQSDVYSFGMTMLQIFTGKAPFNQYDRDSQVMSAVMRGERPLRPDCMVANQVLIDKMWSLMEDCWQGERTKRPDMHNVLARLGGLFQNSSTNTVPN</sequence>